<keyword evidence="3" id="KW-1185">Reference proteome</keyword>
<dbReference type="SUPFAM" id="SSF49329">
    <property type="entry name" value="Cu,Zn superoxide dismutase-like"/>
    <property type="match status" value="1"/>
</dbReference>
<evidence type="ECO:0000313" key="2">
    <source>
        <dbReference type="EMBL" id="EFE43322.1"/>
    </source>
</evidence>
<name>D4D467_TRIVH</name>
<evidence type="ECO:0000256" key="1">
    <source>
        <dbReference type="SAM" id="MobiDB-lite"/>
    </source>
</evidence>
<evidence type="ECO:0000313" key="3">
    <source>
        <dbReference type="Proteomes" id="UP000008383"/>
    </source>
</evidence>
<dbReference type="Gene3D" id="2.60.40.200">
    <property type="entry name" value="Superoxide dismutase, copper/zinc binding domain"/>
    <property type="match status" value="1"/>
</dbReference>
<sequence length="388" mass="41365">MIWKQRPVEWAKWAALFHGALETQLRAGLAGGFHVTRSGWRSSSSSSPCFDSFKEAASHFSSSTSSSSSLLLPTTNNYQHLQLHSLIPTLNTAHLPHQQASSARMKASLFLACSALGLALATPSQDAPETVDNPLGVVYQAKLPETSRTGIRGTINATAHSSGRGVVFTLDLWGFDNTEGPFRKLHTCFDQTNKQTNKIVKLTTTTAYHLHVDPVPTNGSCGATKDHLDPFGRGQTPPCDDAHPQTCEPGDLSGKFGRLTTSSMEEHFNQTFHDLYTSTKPGLGTFFGNRSIVIHHRNSTRLTCANFTLVEQPGTPTSYVPRPTGTGIISSIFPTGTGAISTSGHAPTISATYTPTPTPSPPAQNNGAGRLVGFSLGAIMAALAPLAL</sequence>
<accession>D4D467</accession>
<feature type="compositionally biased region" description="Low complexity" evidence="1">
    <location>
        <begin position="346"/>
        <end position="355"/>
    </location>
</feature>
<dbReference type="GO" id="GO:0006801">
    <property type="term" value="P:superoxide metabolic process"/>
    <property type="evidence" value="ECO:0007669"/>
    <property type="project" value="InterPro"/>
</dbReference>
<dbReference type="AlphaFoldDB" id="D4D467"/>
<dbReference type="RefSeq" id="XP_003023940.1">
    <property type="nucleotide sequence ID" value="XM_003023894.1"/>
</dbReference>
<dbReference type="OrthoDB" id="159229at2759"/>
<proteinExistence type="predicted"/>
<dbReference type="Proteomes" id="UP000008383">
    <property type="component" value="Unassembled WGS sequence"/>
</dbReference>
<organism evidence="2 3">
    <name type="scientific">Trichophyton verrucosum (strain HKI 0517)</name>
    <dbReference type="NCBI Taxonomy" id="663202"/>
    <lineage>
        <taxon>Eukaryota</taxon>
        <taxon>Fungi</taxon>
        <taxon>Dikarya</taxon>
        <taxon>Ascomycota</taxon>
        <taxon>Pezizomycotina</taxon>
        <taxon>Eurotiomycetes</taxon>
        <taxon>Eurotiomycetidae</taxon>
        <taxon>Onygenales</taxon>
        <taxon>Arthrodermataceae</taxon>
        <taxon>Trichophyton</taxon>
    </lineage>
</organism>
<dbReference type="GeneID" id="9582632"/>
<dbReference type="HOGENOM" id="CLU_063073_0_0_1"/>
<dbReference type="InterPro" id="IPR036423">
    <property type="entry name" value="SOD-like_Cu/Zn_dom_sf"/>
</dbReference>
<dbReference type="EMBL" id="ACYE01000100">
    <property type="protein sequence ID" value="EFE43322.1"/>
    <property type="molecule type" value="Genomic_DNA"/>
</dbReference>
<dbReference type="KEGG" id="tve:TRV_01881"/>
<reference evidence="3" key="1">
    <citation type="journal article" date="2011" name="Genome Biol.">
        <title>Comparative and functional genomics provide insights into the pathogenicity of dermatophytic fungi.</title>
        <authorList>
            <person name="Burmester A."/>
            <person name="Shelest E."/>
            <person name="Gloeckner G."/>
            <person name="Heddergott C."/>
            <person name="Schindler S."/>
            <person name="Staib P."/>
            <person name="Heidel A."/>
            <person name="Felder M."/>
            <person name="Petzold A."/>
            <person name="Szafranski K."/>
            <person name="Feuermann M."/>
            <person name="Pedruzzi I."/>
            <person name="Priebe S."/>
            <person name="Groth M."/>
            <person name="Winkler R."/>
            <person name="Li W."/>
            <person name="Kniemeyer O."/>
            <person name="Schroeckh V."/>
            <person name="Hertweck C."/>
            <person name="Hube B."/>
            <person name="White T.C."/>
            <person name="Platzer M."/>
            <person name="Guthke R."/>
            <person name="Heitman J."/>
            <person name="Woestemeyer J."/>
            <person name="Zipfel P.F."/>
            <person name="Monod M."/>
            <person name="Brakhage A.A."/>
        </authorList>
    </citation>
    <scope>NUCLEOTIDE SEQUENCE [LARGE SCALE GENOMIC DNA]</scope>
    <source>
        <strain evidence="3">HKI 0517</strain>
    </source>
</reference>
<feature type="region of interest" description="Disordered" evidence="1">
    <location>
        <begin position="344"/>
        <end position="363"/>
    </location>
</feature>
<protein>
    <submittedName>
        <fullName evidence="2">Cytosolic Cu/Zn superoxide dismutase, putative</fullName>
    </submittedName>
</protein>
<dbReference type="GO" id="GO:0046872">
    <property type="term" value="F:metal ion binding"/>
    <property type="evidence" value="ECO:0007669"/>
    <property type="project" value="InterPro"/>
</dbReference>
<comment type="caution">
    <text evidence="2">The sequence shown here is derived from an EMBL/GenBank/DDBJ whole genome shotgun (WGS) entry which is preliminary data.</text>
</comment>
<gene>
    <name evidence="2" type="ORF">TRV_01881</name>
</gene>